<proteinExistence type="predicted"/>
<comment type="caution">
    <text evidence="2">The sequence shown here is derived from an EMBL/GenBank/DDBJ whole genome shotgun (WGS) entry which is preliminary data.</text>
</comment>
<feature type="transmembrane region" description="Helical" evidence="1">
    <location>
        <begin position="128"/>
        <end position="145"/>
    </location>
</feature>
<name>A0A5N5SN88_9CRUS</name>
<dbReference type="EMBL" id="SEYY01022623">
    <property type="protein sequence ID" value="KAB7495427.1"/>
    <property type="molecule type" value="Genomic_DNA"/>
</dbReference>
<dbReference type="InterPro" id="IPR036249">
    <property type="entry name" value="Thioredoxin-like_sf"/>
</dbReference>
<dbReference type="AlphaFoldDB" id="A0A5N5SN88"/>
<keyword evidence="3" id="KW-1185">Reference proteome</keyword>
<gene>
    <name evidence="2" type="ORF">Anas_05923</name>
</gene>
<keyword evidence="1" id="KW-0812">Transmembrane</keyword>
<keyword evidence="1" id="KW-1133">Transmembrane helix</keyword>
<protein>
    <recommendedName>
        <fullName evidence="4">Thioredoxin domain-containing protein</fullName>
    </recommendedName>
</protein>
<accession>A0A5N5SN88</accession>
<dbReference type="PANTHER" id="PTHR46497">
    <property type="entry name" value="THIOREDOXIN DOMAIN-CONTAINING PROTEIN 11"/>
    <property type="match status" value="1"/>
</dbReference>
<organism evidence="2 3">
    <name type="scientific">Armadillidium nasatum</name>
    <dbReference type="NCBI Taxonomy" id="96803"/>
    <lineage>
        <taxon>Eukaryota</taxon>
        <taxon>Metazoa</taxon>
        <taxon>Ecdysozoa</taxon>
        <taxon>Arthropoda</taxon>
        <taxon>Crustacea</taxon>
        <taxon>Multicrustacea</taxon>
        <taxon>Malacostraca</taxon>
        <taxon>Eumalacostraca</taxon>
        <taxon>Peracarida</taxon>
        <taxon>Isopoda</taxon>
        <taxon>Oniscidea</taxon>
        <taxon>Crinocheta</taxon>
        <taxon>Armadillidiidae</taxon>
        <taxon>Armadillidium</taxon>
    </lineage>
</organism>
<dbReference type="SUPFAM" id="SSF52833">
    <property type="entry name" value="Thioredoxin-like"/>
    <property type="match status" value="1"/>
</dbReference>
<feature type="transmembrane region" description="Helical" evidence="1">
    <location>
        <begin position="84"/>
        <end position="108"/>
    </location>
</feature>
<sequence>MTSTARKYMTDIENIDSEENTNFLSSTNTNSPCELIETSNANDSSSYPLPEFKEAEIENDEKVDNHNLISKNQNLRTRYLIFQLYNYFSFIYDLFCSLSTMINVPAYTIIDYFLNFLGLSQKQISKKLIKNLLLLIFLVIAFVHSTRKSTLYQTFETSRLFPEHSIVTDFYNGELLLLRNHISSSDLTVVMFYAPWDRQSQNFAPHFLTTAQVSS</sequence>
<dbReference type="Proteomes" id="UP000326759">
    <property type="component" value="Unassembled WGS sequence"/>
</dbReference>
<evidence type="ECO:0008006" key="4">
    <source>
        <dbReference type="Google" id="ProtNLM"/>
    </source>
</evidence>
<reference evidence="2 3" key="1">
    <citation type="journal article" date="2019" name="PLoS Biol.">
        <title>Sex chromosomes control vertical transmission of feminizing Wolbachia symbionts in an isopod.</title>
        <authorList>
            <person name="Becking T."/>
            <person name="Chebbi M.A."/>
            <person name="Giraud I."/>
            <person name="Moumen B."/>
            <person name="Laverre T."/>
            <person name="Caubet Y."/>
            <person name="Peccoud J."/>
            <person name="Gilbert C."/>
            <person name="Cordaux R."/>
        </authorList>
    </citation>
    <scope>NUCLEOTIDE SEQUENCE [LARGE SCALE GENOMIC DNA]</scope>
    <source>
        <strain evidence="2">ANa2</strain>
        <tissue evidence="2">Whole body excluding digestive tract and cuticle</tissue>
    </source>
</reference>
<dbReference type="InterPro" id="IPR052792">
    <property type="entry name" value="Thioredoxin_dom-contain_11"/>
</dbReference>
<dbReference type="OrthoDB" id="6341258at2759"/>
<evidence type="ECO:0000313" key="3">
    <source>
        <dbReference type="Proteomes" id="UP000326759"/>
    </source>
</evidence>
<evidence type="ECO:0000313" key="2">
    <source>
        <dbReference type="EMBL" id="KAB7495427.1"/>
    </source>
</evidence>
<keyword evidence="1" id="KW-0472">Membrane</keyword>
<dbReference type="PANTHER" id="PTHR46497:SF1">
    <property type="entry name" value="THIOREDOXIN DOMAIN-CONTAINING PROTEIN 11"/>
    <property type="match status" value="1"/>
</dbReference>
<evidence type="ECO:0000256" key="1">
    <source>
        <dbReference type="SAM" id="Phobius"/>
    </source>
</evidence>